<evidence type="ECO:0000256" key="4">
    <source>
        <dbReference type="ARBA" id="ARBA00022679"/>
    </source>
</evidence>
<gene>
    <name evidence="16" type="ordered locus">DaAHT2_1316</name>
</gene>
<dbReference type="RefSeq" id="WP_013163539.1">
    <property type="nucleotide sequence ID" value="NC_014216.1"/>
</dbReference>
<dbReference type="Pfam" id="PF12627">
    <property type="entry name" value="PolyA_pol_RNAbd"/>
    <property type="match status" value="1"/>
</dbReference>
<dbReference type="CDD" id="cd00077">
    <property type="entry name" value="HDc"/>
    <property type="match status" value="1"/>
</dbReference>
<protein>
    <submittedName>
        <fullName evidence="16">Polynucleotide adenylyltransferase/metal dependent phosphohydrolase</fullName>
    </submittedName>
</protein>
<comment type="similarity">
    <text evidence="2 11">Belongs to the tRNA nucleotidyltransferase/poly(A) polymerase family.</text>
</comment>
<evidence type="ECO:0000256" key="2">
    <source>
        <dbReference type="ARBA" id="ARBA00007265"/>
    </source>
</evidence>
<evidence type="ECO:0000256" key="7">
    <source>
        <dbReference type="ARBA" id="ARBA00022723"/>
    </source>
</evidence>
<dbReference type="eggNOG" id="COG0617">
    <property type="taxonomic scope" value="Bacteria"/>
</dbReference>
<dbReference type="GO" id="GO:0016779">
    <property type="term" value="F:nucleotidyltransferase activity"/>
    <property type="evidence" value="ECO:0007669"/>
    <property type="project" value="UniProtKB-KW"/>
</dbReference>
<name>D6Z386_DESAT</name>
<evidence type="ECO:0000256" key="6">
    <source>
        <dbReference type="ARBA" id="ARBA00022695"/>
    </source>
</evidence>
<keyword evidence="9" id="KW-0460">Magnesium</keyword>
<dbReference type="InParanoid" id="D6Z386"/>
<dbReference type="Gene3D" id="1.10.246.80">
    <property type="match status" value="1"/>
</dbReference>
<evidence type="ECO:0000259" key="13">
    <source>
        <dbReference type="Pfam" id="PF01966"/>
    </source>
</evidence>
<dbReference type="Gene3D" id="3.30.460.10">
    <property type="entry name" value="Beta Polymerase, domain 2"/>
    <property type="match status" value="1"/>
</dbReference>
<dbReference type="SUPFAM" id="SSF81891">
    <property type="entry name" value="Poly A polymerase C-terminal region-like"/>
    <property type="match status" value="1"/>
</dbReference>
<dbReference type="PANTHER" id="PTHR47545:SF2">
    <property type="entry name" value="CC-ADDING TRNA NUCLEOTIDYLTRANSFERASE"/>
    <property type="match status" value="1"/>
</dbReference>
<dbReference type="EMBL" id="CP001940">
    <property type="protein sequence ID" value="ADH86011.1"/>
    <property type="molecule type" value="Genomic_DNA"/>
</dbReference>
<keyword evidence="5" id="KW-0819">tRNA processing</keyword>
<dbReference type="InterPro" id="IPR043519">
    <property type="entry name" value="NT_sf"/>
</dbReference>
<keyword evidence="7" id="KW-0479">Metal-binding</keyword>
<evidence type="ECO:0000313" key="16">
    <source>
        <dbReference type="EMBL" id="ADH86011.1"/>
    </source>
</evidence>
<dbReference type="InterPro" id="IPR002646">
    <property type="entry name" value="PolA_pol_head_dom"/>
</dbReference>
<dbReference type="Pfam" id="PF13735">
    <property type="entry name" value="tRNA_NucTran2_2"/>
    <property type="match status" value="1"/>
</dbReference>
<feature type="domain" description="HD" evidence="13">
    <location>
        <begin position="306"/>
        <end position="375"/>
    </location>
</feature>
<dbReference type="SUPFAM" id="SSF81301">
    <property type="entry name" value="Nucleotidyltransferase"/>
    <property type="match status" value="1"/>
</dbReference>
<dbReference type="KEGG" id="dak:DaAHT2_1316"/>
<evidence type="ECO:0000259" key="12">
    <source>
        <dbReference type="Pfam" id="PF01743"/>
    </source>
</evidence>
<proteinExistence type="inferred from homology"/>
<keyword evidence="8" id="KW-0547">Nucleotide-binding</keyword>
<dbReference type="Gene3D" id="1.10.3090.10">
    <property type="entry name" value="cca-adding enzyme, domain 2"/>
    <property type="match status" value="1"/>
</dbReference>
<keyword evidence="3" id="KW-0820">tRNA-binding</keyword>
<dbReference type="GO" id="GO:0046872">
    <property type="term" value="F:metal ion binding"/>
    <property type="evidence" value="ECO:0007669"/>
    <property type="project" value="UniProtKB-KW"/>
</dbReference>
<dbReference type="FunCoup" id="D6Z386">
    <property type="interactions" value="214"/>
</dbReference>
<dbReference type="HOGENOM" id="CLU_015961_6_2_7"/>
<feature type="domain" description="tRNA nucleotidyltransferase/poly(A) polymerase RNA and SrmB- binding" evidence="14">
    <location>
        <begin position="196"/>
        <end position="256"/>
    </location>
</feature>
<dbReference type="GO" id="GO:0016787">
    <property type="term" value="F:hydrolase activity"/>
    <property type="evidence" value="ECO:0007669"/>
    <property type="project" value="UniProtKB-KW"/>
</dbReference>
<reference evidence="17" key="1">
    <citation type="submission" date="2010-02" db="EMBL/GenBank/DDBJ databases">
        <title>Complete sequence of Desulfurivibrio alkaliphilus AHT2.</title>
        <authorList>
            <consortium name="US DOE Joint Genome Institute"/>
            <person name="Pitluck S."/>
            <person name="Chertkov O."/>
            <person name="Detter J.C."/>
            <person name="Han C."/>
            <person name="Tapia R."/>
            <person name="Larimer F."/>
            <person name="Land M."/>
            <person name="Hauser L."/>
            <person name="Kyrpides N."/>
            <person name="Mikhailova N."/>
            <person name="Sorokin D.Y."/>
            <person name="Muyzer G."/>
            <person name="Woyke T."/>
        </authorList>
    </citation>
    <scope>NUCLEOTIDE SEQUENCE [LARGE SCALE GENOMIC DNA]</scope>
    <source>
        <strain evidence="17">DSM 19089 / UNIQEM U267 / AHT2</strain>
    </source>
</reference>
<comment type="cofactor">
    <cofactor evidence="1">
        <name>Mg(2+)</name>
        <dbReference type="ChEBI" id="CHEBI:18420"/>
    </cofactor>
</comment>
<dbReference type="GO" id="GO:0008033">
    <property type="term" value="P:tRNA processing"/>
    <property type="evidence" value="ECO:0007669"/>
    <property type="project" value="UniProtKB-KW"/>
</dbReference>
<evidence type="ECO:0000256" key="1">
    <source>
        <dbReference type="ARBA" id="ARBA00001946"/>
    </source>
</evidence>
<sequence length="510" mass="55340">MDPATGCNFAQGRLEAALQEVLRRRGAPPLYLAGGALRDWLVGGSRPAVEAAAGLGRDLDFTLPAGAVAFARDLAGELGGTLVVLDREHDVARLVWQGRELDFAAFREGAASIEEDLRRRDFTINAMAWRLNPAGEPVALPSAASVKAAAPGRLLDPCDGLADLQAGVIRVTGPNAFAADPLRLLRAYRFQASLRFALDPATDKLISSNALMIDTVAAERIVAELDATLAACGAATALAAMAASGLLYRVLPELAAGCGVAQPDSHHLDVAGHCHETLAQLQVVLADPARFFPDSHQHLTPYFTGARCFQRDIALRWAALLHDLGKPATGGRRGERLTFYHHDRVGAEICGRLARRLRLSRWRRTLLQLLVRHHMWPFHLNNARRRTGIKPRACLRLVRALGEDLPALFFLAMADSLAGRGPGKPPAMERELASLHAEVMRVAEEQLAPVLQQPPLLNGHDLQQLLGLTPGPWFKKILAGLEQARVEGAVCTRQEALAWVRNFVTVQQIS</sequence>
<dbReference type="STRING" id="589865.DaAHT2_1316"/>
<keyword evidence="10 11" id="KW-0694">RNA-binding</keyword>
<dbReference type="OrthoDB" id="9805698at2"/>
<evidence type="ECO:0000256" key="5">
    <source>
        <dbReference type="ARBA" id="ARBA00022694"/>
    </source>
</evidence>
<dbReference type="InterPro" id="IPR003607">
    <property type="entry name" value="HD/PDEase_dom"/>
</dbReference>
<evidence type="ECO:0000256" key="9">
    <source>
        <dbReference type="ARBA" id="ARBA00022842"/>
    </source>
</evidence>
<evidence type="ECO:0000313" key="17">
    <source>
        <dbReference type="Proteomes" id="UP000001508"/>
    </source>
</evidence>
<dbReference type="InterPro" id="IPR006674">
    <property type="entry name" value="HD_domain"/>
</dbReference>
<dbReference type="GO" id="GO:0000049">
    <property type="term" value="F:tRNA binding"/>
    <property type="evidence" value="ECO:0007669"/>
    <property type="project" value="UniProtKB-KW"/>
</dbReference>
<evidence type="ECO:0000256" key="8">
    <source>
        <dbReference type="ARBA" id="ARBA00022741"/>
    </source>
</evidence>
<dbReference type="GO" id="GO:0000166">
    <property type="term" value="F:nucleotide binding"/>
    <property type="evidence" value="ECO:0007669"/>
    <property type="project" value="UniProtKB-KW"/>
</dbReference>
<dbReference type="PANTHER" id="PTHR47545">
    <property type="entry name" value="MULTIFUNCTIONAL CCA PROTEIN"/>
    <property type="match status" value="1"/>
</dbReference>
<dbReference type="NCBIfam" id="TIGR00277">
    <property type="entry name" value="HDIG"/>
    <property type="match status" value="1"/>
</dbReference>
<feature type="domain" description="CCA-adding enzyme C-terminal" evidence="15">
    <location>
        <begin position="449"/>
        <end position="498"/>
    </location>
</feature>
<dbReference type="InterPro" id="IPR050124">
    <property type="entry name" value="tRNA_CCA-adding_enzyme"/>
</dbReference>
<evidence type="ECO:0000259" key="15">
    <source>
        <dbReference type="Pfam" id="PF13735"/>
    </source>
</evidence>
<organism evidence="16 17">
    <name type="scientific">Desulfurivibrio alkaliphilus (strain DSM 19089 / UNIQEM U267 / AHT2)</name>
    <dbReference type="NCBI Taxonomy" id="589865"/>
    <lineage>
        <taxon>Bacteria</taxon>
        <taxon>Pseudomonadati</taxon>
        <taxon>Thermodesulfobacteriota</taxon>
        <taxon>Desulfobulbia</taxon>
        <taxon>Desulfobulbales</taxon>
        <taxon>Desulfobulbaceae</taxon>
        <taxon>Desulfurivibrio</taxon>
    </lineage>
</organism>
<keyword evidence="6 16" id="KW-0548">Nucleotidyltransferase</keyword>
<dbReference type="InterPro" id="IPR032810">
    <property type="entry name" value="CCA-adding_enz_C"/>
</dbReference>
<evidence type="ECO:0000256" key="11">
    <source>
        <dbReference type="RuleBase" id="RU003953"/>
    </source>
</evidence>
<keyword evidence="16" id="KW-0378">Hydrolase</keyword>
<dbReference type="CDD" id="cd05398">
    <property type="entry name" value="NT_ClassII-CCAase"/>
    <property type="match status" value="1"/>
</dbReference>
<dbReference type="InterPro" id="IPR032828">
    <property type="entry name" value="PolyA_RNA-bd"/>
</dbReference>
<accession>D6Z386</accession>
<keyword evidence="4 11" id="KW-0808">Transferase</keyword>
<evidence type="ECO:0000256" key="3">
    <source>
        <dbReference type="ARBA" id="ARBA00022555"/>
    </source>
</evidence>
<keyword evidence="17" id="KW-1185">Reference proteome</keyword>
<evidence type="ECO:0000259" key="14">
    <source>
        <dbReference type="Pfam" id="PF12627"/>
    </source>
</evidence>
<dbReference type="Proteomes" id="UP000001508">
    <property type="component" value="Chromosome"/>
</dbReference>
<evidence type="ECO:0000256" key="10">
    <source>
        <dbReference type="ARBA" id="ARBA00022884"/>
    </source>
</evidence>
<dbReference type="Pfam" id="PF01966">
    <property type="entry name" value="HD"/>
    <property type="match status" value="1"/>
</dbReference>
<dbReference type="AlphaFoldDB" id="D6Z386"/>
<feature type="domain" description="Poly A polymerase head" evidence="12">
    <location>
        <begin position="30"/>
        <end position="170"/>
    </location>
</feature>
<dbReference type="Pfam" id="PF01743">
    <property type="entry name" value="PolyA_pol"/>
    <property type="match status" value="1"/>
</dbReference>
<dbReference type="InterPro" id="IPR006675">
    <property type="entry name" value="HDIG_dom"/>
</dbReference>